<dbReference type="Proteomes" id="UP000233551">
    <property type="component" value="Unassembled WGS sequence"/>
</dbReference>
<organism evidence="1 2">
    <name type="scientific">Punica granatum</name>
    <name type="common">Pomegranate</name>
    <dbReference type="NCBI Taxonomy" id="22663"/>
    <lineage>
        <taxon>Eukaryota</taxon>
        <taxon>Viridiplantae</taxon>
        <taxon>Streptophyta</taxon>
        <taxon>Embryophyta</taxon>
        <taxon>Tracheophyta</taxon>
        <taxon>Spermatophyta</taxon>
        <taxon>Magnoliopsida</taxon>
        <taxon>eudicotyledons</taxon>
        <taxon>Gunneridae</taxon>
        <taxon>Pentapetalae</taxon>
        <taxon>rosids</taxon>
        <taxon>malvids</taxon>
        <taxon>Myrtales</taxon>
        <taxon>Lythraceae</taxon>
        <taxon>Punica</taxon>
    </lineage>
</organism>
<dbReference type="STRING" id="22663.A0A2I0HWI6"/>
<evidence type="ECO:0000313" key="1">
    <source>
        <dbReference type="EMBL" id="PKI36052.1"/>
    </source>
</evidence>
<keyword evidence="2" id="KW-1185">Reference proteome</keyword>
<protein>
    <submittedName>
        <fullName evidence="1">Uncharacterized protein</fullName>
    </submittedName>
</protein>
<evidence type="ECO:0000313" key="2">
    <source>
        <dbReference type="Proteomes" id="UP000233551"/>
    </source>
</evidence>
<dbReference type="EMBL" id="PGOL01005039">
    <property type="protein sequence ID" value="PKI36052.1"/>
    <property type="molecule type" value="Genomic_DNA"/>
</dbReference>
<comment type="caution">
    <text evidence="1">The sequence shown here is derived from an EMBL/GenBank/DDBJ whole genome shotgun (WGS) entry which is preliminary data.</text>
</comment>
<dbReference type="AlphaFoldDB" id="A0A2I0HWI6"/>
<sequence>MEYSSGPLEDVENRPLSDSGFNADALSLPMRHWNRSGPLRTVRSKPAFYRLMGGSLKEVMRRLLVIAASCQLSFVTSTAKKPLQKTQPEKKFYPLEPKLL</sequence>
<proteinExistence type="predicted"/>
<accession>A0A2I0HWI6</accession>
<name>A0A2I0HWI6_PUNGR</name>
<gene>
    <name evidence="1" type="ORF">CRG98_043523</name>
</gene>
<reference evidence="1 2" key="1">
    <citation type="submission" date="2017-11" db="EMBL/GenBank/DDBJ databases">
        <title>De-novo sequencing of pomegranate (Punica granatum L.) genome.</title>
        <authorList>
            <person name="Akparov Z."/>
            <person name="Amiraslanov A."/>
            <person name="Hajiyeva S."/>
            <person name="Abbasov M."/>
            <person name="Kaur K."/>
            <person name="Hamwieh A."/>
            <person name="Solovyev V."/>
            <person name="Salamov A."/>
            <person name="Braich B."/>
            <person name="Kosarev P."/>
            <person name="Mahmoud A."/>
            <person name="Hajiyev E."/>
            <person name="Babayeva S."/>
            <person name="Izzatullayeva V."/>
            <person name="Mammadov A."/>
            <person name="Mammadov A."/>
            <person name="Sharifova S."/>
            <person name="Ojaghi J."/>
            <person name="Eynullazada K."/>
            <person name="Bayramov B."/>
            <person name="Abdulazimova A."/>
            <person name="Shahmuradov I."/>
        </authorList>
    </citation>
    <scope>NUCLEOTIDE SEQUENCE [LARGE SCALE GENOMIC DNA]</scope>
    <source>
        <strain evidence="2">cv. AG2017</strain>
        <tissue evidence="1">Leaf</tissue>
    </source>
</reference>